<dbReference type="OrthoDB" id="21416at2759"/>
<protein>
    <submittedName>
        <fullName evidence="1">Uncharacterized protein</fullName>
    </submittedName>
</protein>
<accession>A0A6H5I0M1</accession>
<feature type="non-terminal residue" evidence="1">
    <location>
        <position position="81"/>
    </location>
</feature>
<name>A0A6H5I0M1_9HYME</name>
<dbReference type="Proteomes" id="UP000479190">
    <property type="component" value="Unassembled WGS sequence"/>
</dbReference>
<dbReference type="EMBL" id="CADCXV010000327">
    <property type="protein sequence ID" value="CAB0029501.1"/>
    <property type="molecule type" value="Genomic_DNA"/>
</dbReference>
<sequence length="81" mass="9921">MLRRTTPIHHAAKRIDLAAVVRELFQIYKCDMNYIDETGLTHFHVAIQFWLRRSRREILRARPESPYPSCRKRAIHRYTWR</sequence>
<dbReference type="InterPro" id="IPR036770">
    <property type="entry name" value="Ankyrin_rpt-contain_sf"/>
</dbReference>
<dbReference type="AlphaFoldDB" id="A0A6H5I0M1"/>
<proteinExistence type="predicted"/>
<dbReference type="SUPFAM" id="SSF48403">
    <property type="entry name" value="Ankyrin repeat"/>
    <property type="match status" value="1"/>
</dbReference>
<evidence type="ECO:0000313" key="1">
    <source>
        <dbReference type="EMBL" id="CAB0029501.1"/>
    </source>
</evidence>
<keyword evidence="2" id="KW-1185">Reference proteome</keyword>
<gene>
    <name evidence="1" type="ORF">TBRA_LOCUS1537</name>
</gene>
<reference evidence="1 2" key="1">
    <citation type="submission" date="2020-02" db="EMBL/GenBank/DDBJ databases">
        <authorList>
            <person name="Ferguson B K."/>
        </authorList>
    </citation>
    <scope>NUCLEOTIDE SEQUENCE [LARGE SCALE GENOMIC DNA]</scope>
</reference>
<evidence type="ECO:0000313" key="2">
    <source>
        <dbReference type="Proteomes" id="UP000479190"/>
    </source>
</evidence>
<organism evidence="1 2">
    <name type="scientific">Trichogramma brassicae</name>
    <dbReference type="NCBI Taxonomy" id="86971"/>
    <lineage>
        <taxon>Eukaryota</taxon>
        <taxon>Metazoa</taxon>
        <taxon>Ecdysozoa</taxon>
        <taxon>Arthropoda</taxon>
        <taxon>Hexapoda</taxon>
        <taxon>Insecta</taxon>
        <taxon>Pterygota</taxon>
        <taxon>Neoptera</taxon>
        <taxon>Endopterygota</taxon>
        <taxon>Hymenoptera</taxon>
        <taxon>Apocrita</taxon>
        <taxon>Proctotrupomorpha</taxon>
        <taxon>Chalcidoidea</taxon>
        <taxon>Trichogrammatidae</taxon>
        <taxon>Trichogramma</taxon>
    </lineage>
</organism>